<evidence type="ECO:0000313" key="2">
    <source>
        <dbReference type="Proteomes" id="UP000460298"/>
    </source>
</evidence>
<dbReference type="Proteomes" id="UP000460298">
    <property type="component" value="Unassembled WGS sequence"/>
</dbReference>
<dbReference type="EMBL" id="WBUI01000011">
    <property type="protein sequence ID" value="KAB2931951.1"/>
    <property type="molecule type" value="Genomic_DNA"/>
</dbReference>
<protein>
    <submittedName>
        <fullName evidence="1">Uncharacterized protein</fullName>
    </submittedName>
</protein>
<sequence>MKRKKKFLLPFLLIATLAGVRAYYSRWNLYSGALLVFEGGRPSSLMQAQKKDSDAGVIIDESGRLDQVGLACKKRVSNHALAACTVGQQTVDYIILHQNETFCDLASYGVVFSGTCSEFLSLALQESPEGLSPFLSEEALREKIARLSLAFQLRQAWTKADTTAIVRDDGIVFLEESVDERYIVTVVLPPQYIITVHYSVNGPRPIDMIEHFQIWRRSSLNPD</sequence>
<reference evidence="1 2" key="1">
    <citation type="submission" date="2019-10" db="EMBL/GenBank/DDBJ databases">
        <title>Extracellular Electron Transfer in a Candidatus Methanoperedens spp. Enrichment Culture.</title>
        <authorList>
            <person name="Berger S."/>
            <person name="Rangel Shaw D."/>
            <person name="Berben T."/>
            <person name="In 'T Zandt M."/>
            <person name="Frank J."/>
            <person name="Reimann J."/>
            <person name="Jetten M.S.M."/>
            <person name="Welte C.U."/>
        </authorList>
    </citation>
    <scope>NUCLEOTIDE SEQUENCE [LARGE SCALE GENOMIC DNA]</scope>
    <source>
        <strain evidence="1">SB12</strain>
    </source>
</reference>
<accession>A0A833H0Y2</accession>
<proteinExistence type="predicted"/>
<gene>
    <name evidence="1" type="ORF">F9K24_11745</name>
</gene>
<comment type="caution">
    <text evidence="1">The sequence shown here is derived from an EMBL/GenBank/DDBJ whole genome shotgun (WGS) entry which is preliminary data.</text>
</comment>
<organism evidence="1 2">
    <name type="scientific">Leptonema illini</name>
    <dbReference type="NCBI Taxonomy" id="183"/>
    <lineage>
        <taxon>Bacteria</taxon>
        <taxon>Pseudomonadati</taxon>
        <taxon>Spirochaetota</taxon>
        <taxon>Spirochaetia</taxon>
        <taxon>Leptospirales</taxon>
        <taxon>Leptospiraceae</taxon>
        <taxon>Leptonema</taxon>
    </lineage>
</organism>
<evidence type="ECO:0000313" key="1">
    <source>
        <dbReference type="EMBL" id="KAB2931951.1"/>
    </source>
</evidence>
<dbReference type="AlphaFoldDB" id="A0A833H0Y2"/>
<name>A0A833H0Y2_9LEPT</name>